<evidence type="ECO:0000313" key="2">
    <source>
        <dbReference type="EMBL" id="EPQ54690.1"/>
    </source>
</evidence>
<sequence length="499" mass="52735">MDRVVAGASGFVCVVDALELELVAELKMSDDCVINDGRGAWEYVAVALEDEDSDRLTLMVVVTEYDAVVEFVGKLIVTVPLEETAGREHYLPDRGEVVVWESDTLVITLVKEDDVMVPLIVVAFSEPDKVELPEVMVESVAEEVTDPELVSETLMVVVTVEQPQVIPRAVSQEVDVTTLPVEELSVVAEEGALVSVPLLVTESEVESENDTESELLVAEAVEVIVEQPHVIPRATSHAVVVTVLWTDGLSLDADDGALVSVALLVAEPLAGSEDAASDGALLVEVGDAIVEQPRVIPSSSLQDVTGSAEVLEELSEAELVSLGALVVRVGLLESDEGAEVGLLESDEADEGLLTLLVSEGKEAGAEESVEVGDGDTVLQMRPKKPQLVTGAELVGEEVMLVDVSVGACVVEADDAEALDVVESLDEAGAEEDADEPLLPADEELVPLEDELVEVNVADEADEDPDDAESAEDEDAEDETVGVAREGGRPSCPTAARGKY</sequence>
<accession>S7RJY4</accession>
<dbReference type="RefSeq" id="XP_007866954.1">
    <property type="nucleotide sequence ID" value="XM_007868763.1"/>
</dbReference>
<dbReference type="KEGG" id="gtr:GLOTRDRAFT_94125"/>
<protein>
    <submittedName>
        <fullName evidence="2">Uncharacterized protein</fullName>
    </submittedName>
</protein>
<keyword evidence="3" id="KW-1185">Reference proteome</keyword>
<dbReference type="EMBL" id="KB469303">
    <property type="protein sequence ID" value="EPQ54690.1"/>
    <property type="molecule type" value="Genomic_DNA"/>
</dbReference>
<dbReference type="GeneID" id="19309576"/>
<dbReference type="Proteomes" id="UP000030669">
    <property type="component" value="Unassembled WGS sequence"/>
</dbReference>
<feature type="compositionally biased region" description="Acidic residues" evidence="1">
    <location>
        <begin position="455"/>
        <end position="479"/>
    </location>
</feature>
<evidence type="ECO:0000313" key="3">
    <source>
        <dbReference type="Proteomes" id="UP000030669"/>
    </source>
</evidence>
<organism evidence="2 3">
    <name type="scientific">Gloeophyllum trabeum (strain ATCC 11539 / FP-39264 / Madison 617)</name>
    <name type="common">Brown rot fungus</name>
    <dbReference type="NCBI Taxonomy" id="670483"/>
    <lineage>
        <taxon>Eukaryota</taxon>
        <taxon>Fungi</taxon>
        <taxon>Dikarya</taxon>
        <taxon>Basidiomycota</taxon>
        <taxon>Agaricomycotina</taxon>
        <taxon>Agaricomycetes</taxon>
        <taxon>Gloeophyllales</taxon>
        <taxon>Gloeophyllaceae</taxon>
        <taxon>Gloeophyllum</taxon>
    </lineage>
</organism>
<evidence type="ECO:0000256" key="1">
    <source>
        <dbReference type="SAM" id="MobiDB-lite"/>
    </source>
</evidence>
<feature type="region of interest" description="Disordered" evidence="1">
    <location>
        <begin position="455"/>
        <end position="499"/>
    </location>
</feature>
<name>S7RJY4_GLOTA</name>
<dbReference type="AlphaFoldDB" id="S7RJY4"/>
<proteinExistence type="predicted"/>
<dbReference type="HOGENOM" id="CLU_546347_0_0_1"/>
<gene>
    <name evidence="2" type="ORF">GLOTRDRAFT_94125</name>
</gene>
<reference evidence="2 3" key="1">
    <citation type="journal article" date="2012" name="Science">
        <title>The Paleozoic origin of enzymatic lignin decomposition reconstructed from 31 fungal genomes.</title>
        <authorList>
            <person name="Floudas D."/>
            <person name="Binder M."/>
            <person name="Riley R."/>
            <person name="Barry K."/>
            <person name="Blanchette R.A."/>
            <person name="Henrissat B."/>
            <person name="Martinez A.T."/>
            <person name="Otillar R."/>
            <person name="Spatafora J.W."/>
            <person name="Yadav J.S."/>
            <person name="Aerts A."/>
            <person name="Benoit I."/>
            <person name="Boyd A."/>
            <person name="Carlson A."/>
            <person name="Copeland A."/>
            <person name="Coutinho P.M."/>
            <person name="de Vries R.P."/>
            <person name="Ferreira P."/>
            <person name="Findley K."/>
            <person name="Foster B."/>
            <person name="Gaskell J."/>
            <person name="Glotzer D."/>
            <person name="Gorecki P."/>
            <person name="Heitman J."/>
            <person name="Hesse C."/>
            <person name="Hori C."/>
            <person name="Igarashi K."/>
            <person name="Jurgens J.A."/>
            <person name="Kallen N."/>
            <person name="Kersten P."/>
            <person name="Kohler A."/>
            <person name="Kuees U."/>
            <person name="Kumar T.K.A."/>
            <person name="Kuo A."/>
            <person name="LaButti K."/>
            <person name="Larrondo L.F."/>
            <person name="Lindquist E."/>
            <person name="Ling A."/>
            <person name="Lombard V."/>
            <person name="Lucas S."/>
            <person name="Lundell T."/>
            <person name="Martin R."/>
            <person name="McLaughlin D.J."/>
            <person name="Morgenstern I."/>
            <person name="Morin E."/>
            <person name="Murat C."/>
            <person name="Nagy L.G."/>
            <person name="Nolan M."/>
            <person name="Ohm R.A."/>
            <person name="Patyshakuliyeva A."/>
            <person name="Rokas A."/>
            <person name="Ruiz-Duenas F.J."/>
            <person name="Sabat G."/>
            <person name="Salamov A."/>
            <person name="Samejima M."/>
            <person name="Schmutz J."/>
            <person name="Slot J.C."/>
            <person name="St John F."/>
            <person name="Stenlid J."/>
            <person name="Sun H."/>
            <person name="Sun S."/>
            <person name="Syed K."/>
            <person name="Tsang A."/>
            <person name="Wiebenga A."/>
            <person name="Young D."/>
            <person name="Pisabarro A."/>
            <person name="Eastwood D.C."/>
            <person name="Martin F."/>
            <person name="Cullen D."/>
            <person name="Grigoriev I.V."/>
            <person name="Hibbett D.S."/>
        </authorList>
    </citation>
    <scope>NUCLEOTIDE SEQUENCE [LARGE SCALE GENOMIC DNA]</scope>
    <source>
        <strain evidence="2 3">ATCC 11539</strain>
    </source>
</reference>